<proteinExistence type="predicted"/>
<feature type="chain" id="PRO_5039432164" evidence="1">
    <location>
        <begin position="28"/>
        <end position="271"/>
    </location>
</feature>
<dbReference type="PROSITE" id="PS51257">
    <property type="entry name" value="PROKAR_LIPOPROTEIN"/>
    <property type="match status" value="1"/>
</dbReference>
<dbReference type="PANTHER" id="PTHR31270">
    <property type="entry name" value="GLUTAMINYL-PEPTIDE CYCLOTRANSFERASE"/>
    <property type="match status" value="1"/>
</dbReference>
<dbReference type="AlphaFoldDB" id="A0A3M0G6U4"/>
<dbReference type="GO" id="GO:0016603">
    <property type="term" value="F:glutaminyl-peptide cyclotransferase activity"/>
    <property type="evidence" value="ECO:0007669"/>
    <property type="project" value="InterPro"/>
</dbReference>
<dbReference type="RefSeq" id="WP_121928228.1">
    <property type="nucleotide sequence ID" value="NZ_CP068291.1"/>
</dbReference>
<accession>A0A3M0G6U4</accession>
<dbReference type="PANTHER" id="PTHR31270:SF1">
    <property type="entry name" value="GLUTAMINYL-PEPTIDE CYCLOTRANSFERASE"/>
    <property type="match status" value="1"/>
</dbReference>
<name>A0A3M0G6U4_9CORY</name>
<keyword evidence="1" id="KW-0732">Signal</keyword>
<evidence type="ECO:0000313" key="2">
    <source>
        <dbReference type="EMBL" id="RMB56819.1"/>
    </source>
</evidence>
<reference evidence="2 3" key="1">
    <citation type="submission" date="2018-10" db="EMBL/GenBank/DDBJ databases">
        <title>Corynebacterium macginleyi genome sequencing and assembly of the type strain and two clinical samples.</title>
        <authorList>
            <person name="Bernier A.-M."/>
            <person name="Bernard K."/>
        </authorList>
    </citation>
    <scope>NUCLEOTIDE SEQUENCE [LARGE SCALE GENOMIC DNA]</scope>
    <source>
        <strain evidence="2 3">NML 120205</strain>
    </source>
</reference>
<gene>
    <name evidence="2" type="ORF">D9543_10560</name>
</gene>
<sequence length="271" mass="30378">MMTRQQWYIWCMSFLRRATLVAVPCCALTACSSNTSNSPDSSTPEYLSVEVLETAPLPENSFTQGLEEDGKGNLLLGTGKWGESRLIRFSPASGEVLQERALDDSFFGEGITRYNDSIWQLTWKRGQALRYDNDFQHTGTATYAGEGWGLCAHQDELVMSDGTSTLRHMDPETFAQRSTTEVTLEGLPVDNLNELECVDGDVYANVWQSNDIYRIDPSSGEVTAVISTDAIDKSKYTDPDDVLNGIAHIEGTDEFWLTGKRWNELYRVRVK</sequence>
<comment type="caution">
    <text evidence="2">The sequence shown here is derived from an EMBL/GenBank/DDBJ whole genome shotgun (WGS) entry which is preliminary data.</text>
</comment>
<dbReference type="Proteomes" id="UP000270649">
    <property type="component" value="Unassembled WGS sequence"/>
</dbReference>
<evidence type="ECO:0000313" key="3">
    <source>
        <dbReference type="Proteomes" id="UP000270649"/>
    </source>
</evidence>
<feature type="signal peptide" evidence="1">
    <location>
        <begin position="1"/>
        <end position="27"/>
    </location>
</feature>
<keyword evidence="2" id="KW-0808">Transferase</keyword>
<dbReference type="EMBL" id="REGC01000019">
    <property type="protein sequence ID" value="RMB56819.1"/>
    <property type="molecule type" value="Genomic_DNA"/>
</dbReference>
<dbReference type="Pfam" id="PF05096">
    <property type="entry name" value="Glu_cyclase_2"/>
    <property type="match status" value="1"/>
</dbReference>
<organism evidence="2 3">
    <name type="scientific">Corynebacterium macginleyi</name>
    <dbReference type="NCBI Taxonomy" id="38290"/>
    <lineage>
        <taxon>Bacteria</taxon>
        <taxon>Bacillati</taxon>
        <taxon>Actinomycetota</taxon>
        <taxon>Actinomycetes</taxon>
        <taxon>Mycobacteriales</taxon>
        <taxon>Corynebacteriaceae</taxon>
        <taxon>Corynebacterium</taxon>
    </lineage>
</organism>
<protein>
    <submittedName>
        <fullName evidence="2">Glutaminyl-peptide cyclotransferase</fullName>
    </submittedName>
</protein>
<dbReference type="InterPro" id="IPR007788">
    <property type="entry name" value="QCT"/>
</dbReference>
<dbReference type="SUPFAM" id="SSF63829">
    <property type="entry name" value="Calcium-dependent phosphotriesterase"/>
    <property type="match status" value="1"/>
</dbReference>
<evidence type="ECO:0000256" key="1">
    <source>
        <dbReference type="SAM" id="SignalP"/>
    </source>
</evidence>